<keyword evidence="9" id="KW-0406">Ion transport</keyword>
<keyword evidence="10 13" id="KW-0472">Membrane</keyword>
<feature type="transmembrane region" description="Helical" evidence="13">
    <location>
        <begin position="6"/>
        <end position="25"/>
    </location>
</feature>
<proteinExistence type="inferred from homology"/>
<evidence type="ECO:0000256" key="2">
    <source>
        <dbReference type="ARBA" id="ARBA00006920"/>
    </source>
</evidence>
<evidence type="ECO:0000313" key="14">
    <source>
        <dbReference type="EMBL" id="MFD1399345.1"/>
    </source>
</evidence>
<dbReference type="PANTHER" id="PTHR31462">
    <property type="entry name" value="ENDOSOMAL/LYSOSOMAL POTASSIUM CHANNEL TMEM175"/>
    <property type="match status" value="1"/>
</dbReference>
<evidence type="ECO:0000256" key="12">
    <source>
        <dbReference type="ARBA" id="ARBA00034430"/>
    </source>
</evidence>
<keyword evidence="5 13" id="KW-0812">Transmembrane</keyword>
<evidence type="ECO:0000256" key="4">
    <source>
        <dbReference type="ARBA" id="ARBA00022538"/>
    </source>
</evidence>
<gene>
    <name evidence="14" type="ORF">ACFQ41_08480</name>
</gene>
<accession>A0ABW4BHX1</accession>
<dbReference type="Proteomes" id="UP001597199">
    <property type="component" value="Unassembled WGS sequence"/>
</dbReference>
<evidence type="ECO:0000256" key="9">
    <source>
        <dbReference type="ARBA" id="ARBA00023065"/>
    </source>
</evidence>
<comment type="subcellular location">
    <subcellularLocation>
        <location evidence="1">Membrane</location>
        <topology evidence="1">Multi-pass membrane protein</topology>
    </subcellularLocation>
</comment>
<keyword evidence="8 13" id="KW-1133">Transmembrane helix</keyword>
<evidence type="ECO:0000313" key="15">
    <source>
        <dbReference type="Proteomes" id="UP001597199"/>
    </source>
</evidence>
<organism evidence="14 15">
    <name type="scientific">Lacticaseibacillus suilingensis</name>
    <dbReference type="NCBI Taxonomy" id="2799577"/>
    <lineage>
        <taxon>Bacteria</taxon>
        <taxon>Bacillati</taxon>
        <taxon>Bacillota</taxon>
        <taxon>Bacilli</taxon>
        <taxon>Lactobacillales</taxon>
        <taxon>Lactobacillaceae</taxon>
        <taxon>Lacticaseibacillus</taxon>
    </lineage>
</organism>
<keyword evidence="4" id="KW-0633">Potassium transport</keyword>
<evidence type="ECO:0000256" key="6">
    <source>
        <dbReference type="ARBA" id="ARBA00022826"/>
    </source>
</evidence>
<reference evidence="15" key="1">
    <citation type="journal article" date="2019" name="Int. J. Syst. Evol. Microbiol.">
        <title>The Global Catalogue of Microorganisms (GCM) 10K type strain sequencing project: providing services to taxonomists for standard genome sequencing and annotation.</title>
        <authorList>
            <consortium name="The Broad Institute Genomics Platform"/>
            <consortium name="The Broad Institute Genome Sequencing Center for Infectious Disease"/>
            <person name="Wu L."/>
            <person name="Ma J."/>
        </authorList>
    </citation>
    <scope>NUCLEOTIDE SEQUENCE [LARGE SCALE GENOMIC DNA]</scope>
    <source>
        <strain evidence="15">CCM 9110</strain>
    </source>
</reference>
<name>A0ABW4BHX1_9LACO</name>
<dbReference type="InterPro" id="IPR010617">
    <property type="entry name" value="TMEM175-like"/>
</dbReference>
<keyword evidence="11" id="KW-0407">Ion channel</keyword>
<feature type="transmembrane region" description="Helical" evidence="13">
    <location>
        <begin position="109"/>
        <end position="128"/>
    </location>
</feature>
<evidence type="ECO:0000256" key="10">
    <source>
        <dbReference type="ARBA" id="ARBA00023136"/>
    </source>
</evidence>
<evidence type="ECO:0000256" key="13">
    <source>
        <dbReference type="SAM" id="Phobius"/>
    </source>
</evidence>
<comment type="caution">
    <text evidence="14">The sequence shown here is derived from an EMBL/GenBank/DDBJ whole genome shotgun (WGS) entry which is preliminary data.</text>
</comment>
<dbReference type="RefSeq" id="WP_204118143.1">
    <property type="nucleotide sequence ID" value="NZ_BOLV01000002.1"/>
</dbReference>
<sequence>MPKSRLEAFTDGVIAIIITIMVLDLHAPEAGSFAALWGMRSVFLIYLISFFTMAVYWNNHHHLFLLIKKINGRVLWANLAFLFAASLMPFATSWVGAQHIDSYVPEMTYGVVMLLMDVTFWLLIRLLIHADRHNTALVGLLGEGYYKPLMTISGNVIAILLAFLWPPLTIIVDVALLALWAQPEKRIEHHVHHS</sequence>
<keyword evidence="3" id="KW-0813">Transport</keyword>
<evidence type="ECO:0000256" key="7">
    <source>
        <dbReference type="ARBA" id="ARBA00022958"/>
    </source>
</evidence>
<evidence type="ECO:0000256" key="1">
    <source>
        <dbReference type="ARBA" id="ARBA00004141"/>
    </source>
</evidence>
<evidence type="ECO:0000256" key="8">
    <source>
        <dbReference type="ARBA" id="ARBA00022989"/>
    </source>
</evidence>
<protein>
    <submittedName>
        <fullName evidence="14">TMEM175 family protein</fullName>
    </submittedName>
</protein>
<evidence type="ECO:0000256" key="3">
    <source>
        <dbReference type="ARBA" id="ARBA00022448"/>
    </source>
</evidence>
<evidence type="ECO:0000256" key="5">
    <source>
        <dbReference type="ARBA" id="ARBA00022692"/>
    </source>
</evidence>
<dbReference type="EMBL" id="JBHTOA010000031">
    <property type="protein sequence ID" value="MFD1399345.1"/>
    <property type="molecule type" value="Genomic_DNA"/>
</dbReference>
<keyword evidence="15" id="KW-1185">Reference proteome</keyword>
<evidence type="ECO:0000256" key="11">
    <source>
        <dbReference type="ARBA" id="ARBA00023303"/>
    </source>
</evidence>
<feature type="transmembrane region" description="Helical" evidence="13">
    <location>
        <begin position="37"/>
        <end position="57"/>
    </location>
</feature>
<dbReference type="Pfam" id="PF06736">
    <property type="entry name" value="TMEM175"/>
    <property type="match status" value="1"/>
</dbReference>
<keyword evidence="7" id="KW-0630">Potassium</keyword>
<feature type="transmembrane region" description="Helical" evidence="13">
    <location>
        <begin position="77"/>
        <end position="97"/>
    </location>
</feature>
<keyword evidence="6" id="KW-0631">Potassium channel</keyword>
<dbReference type="PANTHER" id="PTHR31462:SF5">
    <property type="entry name" value="ENDOSOMAL_LYSOSOMAL PROTON CHANNEL TMEM175"/>
    <property type="match status" value="1"/>
</dbReference>
<feature type="transmembrane region" description="Helical" evidence="13">
    <location>
        <begin position="156"/>
        <end position="180"/>
    </location>
</feature>
<comment type="catalytic activity">
    <reaction evidence="12">
        <text>K(+)(in) = K(+)(out)</text>
        <dbReference type="Rhea" id="RHEA:29463"/>
        <dbReference type="ChEBI" id="CHEBI:29103"/>
    </reaction>
</comment>
<comment type="similarity">
    <text evidence="2">Belongs to the TMEM175 family.</text>
</comment>